<dbReference type="GO" id="GO:0006508">
    <property type="term" value="P:proteolysis"/>
    <property type="evidence" value="ECO:0007669"/>
    <property type="project" value="UniProtKB-KW"/>
</dbReference>
<gene>
    <name evidence="3" type="ORF">BPSY_1483</name>
</gene>
<feature type="region of interest" description="Disordered" evidence="1">
    <location>
        <begin position="294"/>
        <end position="316"/>
    </location>
</feature>
<dbReference type="Proteomes" id="UP000029050">
    <property type="component" value="Unassembled WGS sequence"/>
</dbReference>
<dbReference type="SUPFAM" id="SSF53067">
    <property type="entry name" value="Actin-like ATPase domain"/>
    <property type="match status" value="1"/>
</dbReference>
<dbReference type="GeneID" id="98300672"/>
<keyword evidence="4" id="KW-1185">Reference proteome</keyword>
<dbReference type="InterPro" id="IPR043129">
    <property type="entry name" value="ATPase_NBD"/>
</dbReference>
<proteinExistence type="predicted"/>
<evidence type="ECO:0000256" key="1">
    <source>
        <dbReference type="SAM" id="MobiDB-lite"/>
    </source>
</evidence>
<sequence>MTDQNTRHTMRHTQEPGDAQQHGDAPIGGNGDTVTLIIDTSFGSTVGVLGHTPIVESDSRSHVERLQPNIARAMQDAGVAADRIGRIVVGVGPAPFTGLRAGIVAAKAIAYASGAELLGQDILEVQHDWMRRLLHQSSDGRVRHVTLAVNDARRHQLYYALYMDERVLMAMDIDFPADIVRKIIACLESEAGDTDAFVIDIVGHGAQRYSDVWATMQQPDAEASAQQVRQTALSVGRVIDQSVLDQGEEGLAIFAQAAVRRMEGGEALPAEPLYLRRPDVSVPKPLKQVLHHPEHPADAHANHDVQRPAATGDELR</sequence>
<feature type="domain" description="Gcp-like" evidence="2">
    <location>
        <begin position="59"/>
        <end position="162"/>
    </location>
</feature>
<dbReference type="Gene3D" id="3.30.420.40">
    <property type="match status" value="2"/>
</dbReference>
<dbReference type="InterPro" id="IPR000905">
    <property type="entry name" value="Gcp-like_dom"/>
</dbReference>
<dbReference type="Pfam" id="PF00814">
    <property type="entry name" value="TsaD"/>
    <property type="match status" value="1"/>
</dbReference>
<evidence type="ECO:0000313" key="4">
    <source>
        <dbReference type="Proteomes" id="UP000029050"/>
    </source>
</evidence>
<dbReference type="STRING" id="218140.BPSY_1483"/>
<evidence type="ECO:0000313" key="3">
    <source>
        <dbReference type="EMBL" id="KFI81077.1"/>
    </source>
</evidence>
<name>A0A087CCS7_9BIFI</name>
<feature type="region of interest" description="Disordered" evidence="1">
    <location>
        <begin position="1"/>
        <end position="30"/>
    </location>
</feature>
<dbReference type="GO" id="GO:0002949">
    <property type="term" value="P:tRNA threonylcarbamoyladenosine modification"/>
    <property type="evidence" value="ECO:0007669"/>
    <property type="project" value="InterPro"/>
</dbReference>
<keyword evidence="3" id="KW-0645">Protease</keyword>
<feature type="compositionally biased region" description="Basic and acidic residues" evidence="1">
    <location>
        <begin position="294"/>
        <end position="306"/>
    </location>
</feature>
<dbReference type="eggNOG" id="COG1214">
    <property type="taxonomic scope" value="Bacteria"/>
</dbReference>
<dbReference type="RefSeq" id="WP_238556826.1">
    <property type="nucleotide sequence ID" value="NZ_JGZI01000010.1"/>
</dbReference>
<protein>
    <submittedName>
        <fullName evidence="3">Metal-dependent proteases-like protein</fullName>
    </submittedName>
</protein>
<keyword evidence="3" id="KW-0378">Hydrolase</keyword>
<dbReference type="EMBL" id="JGZI01000010">
    <property type="protein sequence ID" value="KFI81077.1"/>
    <property type="molecule type" value="Genomic_DNA"/>
</dbReference>
<dbReference type="GO" id="GO:0008233">
    <property type="term" value="F:peptidase activity"/>
    <property type="evidence" value="ECO:0007669"/>
    <property type="project" value="UniProtKB-KW"/>
</dbReference>
<dbReference type="NCBIfam" id="TIGR03725">
    <property type="entry name" value="T6A_YeaZ"/>
    <property type="match status" value="1"/>
</dbReference>
<organism evidence="3 4">
    <name type="scientific">Bifidobacterium psychraerophilum</name>
    <dbReference type="NCBI Taxonomy" id="218140"/>
    <lineage>
        <taxon>Bacteria</taxon>
        <taxon>Bacillati</taxon>
        <taxon>Actinomycetota</taxon>
        <taxon>Actinomycetes</taxon>
        <taxon>Bifidobacteriales</taxon>
        <taxon>Bifidobacteriaceae</taxon>
        <taxon>Bifidobacterium</taxon>
    </lineage>
</organism>
<evidence type="ECO:0000259" key="2">
    <source>
        <dbReference type="Pfam" id="PF00814"/>
    </source>
</evidence>
<comment type="caution">
    <text evidence="3">The sequence shown here is derived from an EMBL/GenBank/DDBJ whole genome shotgun (WGS) entry which is preliminary data.</text>
</comment>
<dbReference type="InterPro" id="IPR022496">
    <property type="entry name" value="T6A_TsaB"/>
</dbReference>
<reference evidence="3 4" key="1">
    <citation type="submission" date="2014-03" db="EMBL/GenBank/DDBJ databases">
        <title>Genomics of Bifidobacteria.</title>
        <authorList>
            <person name="Ventura M."/>
            <person name="Milani C."/>
            <person name="Lugli G.A."/>
        </authorList>
    </citation>
    <scope>NUCLEOTIDE SEQUENCE [LARGE SCALE GENOMIC DNA]</scope>
    <source>
        <strain evidence="3 4">LMG 21775</strain>
    </source>
</reference>
<accession>A0A087CCS7</accession>
<dbReference type="AlphaFoldDB" id="A0A087CCS7"/>